<evidence type="ECO:0000313" key="1">
    <source>
        <dbReference type="EMBL" id="ATL30025.1"/>
    </source>
</evidence>
<keyword evidence="2" id="KW-1185">Reference proteome</keyword>
<dbReference type="RefSeq" id="WP_107645710.1">
    <property type="nucleotide sequence ID" value="NZ_CP022685.1"/>
</dbReference>
<dbReference type="EMBL" id="CP022685">
    <property type="protein sequence ID" value="ATL30025.1"/>
    <property type="molecule type" value="Genomic_DNA"/>
</dbReference>
<gene>
    <name evidence="1" type="ORF">KY5_5007c</name>
</gene>
<dbReference type="Proteomes" id="UP000221011">
    <property type="component" value="Chromosome"/>
</dbReference>
<accession>A0A291QF12</accession>
<reference evidence="1 2" key="1">
    <citation type="submission" date="2017-08" db="EMBL/GenBank/DDBJ databases">
        <title>Complete Genome Sequence of Streptomyces formicae KY5, the formicamycin producer.</title>
        <authorList>
            <person name="Holmes N.A."/>
            <person name="Devine R."/>
            <person name="Qin Z."/>
            <person name="Seipke R.F."/>
            <person name="Wilkinson B."/>
            <person name="Hutchings M.I."/>
        </authorList>
    </citation>
    <scope>NUCLEOTIDE SEQUENCE [LARGE SCALE GENOMIC DNA]</scope>
    <source>
        <strain evidence="1 2">KY5</strain>
    </source>
</reference>
<name>A0A291QF12_9ACTN</name>
<organism evidence="1 2">
    <name type="scientific">Streptomyces formicae</name>
    <dbReference type="NCBI Taxonomy" id="1616117"/>
    <lineage>
        <taxon>Bacteria</taxon>
        <taxon>Bacillati</taxon>
        <taxon>Actinomycetota</taxon>
        <taxon>Actinomycetes</taxon>
        <taxon>Kitasatosporales</taxon>
        <taxon>Streptomycetaceae</taxon>
        <taxon>Streptomyces</taxon>
    </lineage>
</organism>
<dbReference type="AlphaFoldDB" id="A0A291QF12"/>
<protein>
    <submittedName>
        <fullName evidence="1">Uncharacterized protein</fullName>
    </submittedName>
</protein>
<dbReference type="KEGG" id="sfk:KY5_5007c"/>
<sequence>MKPRQLASECDEGPCPTVWAIDKDAEHVLVQGFKVEDEEALSIMKMPEHETAVRIPMALLKRVAREHLT</sequence>
<proteinExistence type="predicted"/>
<evidence type="ECO:0000313" key="2">
    <source>
        <dbReference type="Proteomes" id="UP000221011"/>
    </source>
</evidence>